<evidence type="ECO:0000313" key="2">
    <source>
        <dbReference type="EMBL" id="KAB8301390.1"/>
    </source>
</evidence>
<name>A0A5N6KD72_MONLA</name>
<dbReference type="EMBL" id="VIGI01000004">
    <property type="protein sequence ID" value="KAB8301390.1"/>
    <property type="molecule type" value="Genomic_DNA"/>
</dbReference>
<keyword evidence="1" id="KW-1133">Transmembrane helix</keyword>
<feature type="transmembrane region" description="Helical" evidence="1">
    <location>
        <begin position="44"/>
        <end position="65"/>
    </location>
</feature>
<sequence>MFIDDSFGSEFETIYFWEVLVRFGNGGWIVETKLVCRNKAGLSWLYLIGGLVAGWTLYDILYLLFDLFKDGRATL</sequence>
<comment type="caution">
    <text evidence="2">The sequence shown here is derived from an EMBL/GenBank/DDBJ whole genome shotgun (WGS) entry which is preliminary data.</text>
</comment>
<evidence type="ECO:0000313" key="3">
    <source>
        <dbReference type="Proteomes" id="UP000326757"/>
    </source>
</evidence>
<organism evidence="2 3">
    <name type="scientific">Monilinia laxa</name>
    <name type="common">Brown rot fungus</name>
    <name type="synonym">Sclerotinia laxa</name>
    <dbReference type="NCBI Taxonomy" id="61186"/>
    <lineage>
        <taxon>Eukaryota</taxon>
        <taxon>Fungi</taxon>
        <taxon>Dikarya</taxon>
        <taxon>Ascomycota</taxon>
        <taxon>Pezizomycotina</taxon>
        <taxon>Leotiomycetes</taxon>
        <taxon>Helotiales</taxon>
        <taxon>Sclerotiniaceae</taxon>
        <taxon>Monilinia</taxon>
    </lineage>
</organism>
<gene>
    <name evidence="2" type="ORF">EYC80_003264</name>
</gene>
<proteinExistence type="predicted"/>
<keyword evidence="1" id="KW-0472">Membrane</keyword>
<keyword evidence="1" id="KW-0812">Transmembrane</keyword>
<keyword evidence="3" id="KW-1185">Reference proteome</keyword>
<reference evidence="2 3" key="1">
    <citation type="submission" date="2019-06" db="EMBL/GenBank/DDBJ databases">
        <title>Genome Sequence of the Brown Rot Fungal Pathogen Monilinia laxa.</title>
        <authorList>
            <person name="De Miccolis Angelini R.M."/>
            <person name="Landi L."/>
            <person name="Abate D."/>
            <person name="Pollastro S."/>
            <person name="Romanazzi G."/>
            <person name="Faretra F."/>
        </authorList>
    </citation>
    <scope>NUCLEOTIDE SEQUENCE [LARGE SCALE GENOMIC DNA]</scope>
    <source>
        <strain evidence="2 3">Mlax316</strain>
    </source>
</reference>
<accession>A0A5N6KD72</accession>
<dbReference type="AlphaFoldDB" id="A0A5N6KD72"/>
<protein>
    <submittedName>
        <fullName evidence="2">Uncharacterized protein</fullName>
    </submittedName>
</protein>
<evidence type="ECO:0000256" key="1">
    <source>
        <dbReference type="SAM" id="Phobius"/>
    </source>
</evidence>
<dbReference type="Proteomes" id="UP000326757">
    <property type="component" value="Unassembled WGS sequence"/>
</dbReference>